<dbReference type="AlphaFoldDB" id="A0A1B1M5Y9"/>
<dbReference type="EMBL" id="CP016438">
    <property type="protein sequence ID" value="ANS63867.1"/>
    <property type="molecule type" value="Genomic_DNA"/>
</dbReference>
<dbReference type="SUPFAM" id="SSF55961">
    <property type="entry name" value="Bet v1-like"/>
    <property type="match status" value="1"/>
</dbReference>
<reference evidence="1 2" key="1">
    <citation type="submission" date="2016-07" db="EMBL/GenBank/DDBJ databases">
        <title>Enhancement of antibiotic productionsby engineered nitrateutilization in actinobacteria.</title>
        <authorList>
            <person name="Meng S.C."/>
        </authorList>
    </citation>
    <scope>NUCLEOTIDE SEQUENCE [LARGE SCALE GENOMIC DNA]</scope>
    <source>
        <strain evidence="1 2">NRRL 2936</strain>
    </source>
</reference>
<sequence>MDITALPRIDEHTTVVAAEPAAVWRALGETLDRSFTHPRAARYARLVGAADSAASGPRPLAEGSAFPGFRVAAADPARELVLIGRHHYSTYALIFRLEEAATGHTRLRAETRARFPGPGGALYRLLVVGTGGHAVFTRRLLSAVRVR</sequence>
<gene>
    <name evidence="1" type="ORF">SLINC_1643</name>
</gene>
<evidence type="ECO:0000313" key="1">
    <source>
        <dbReference type="EMBL" id="ANS63867.1"/>
    </source>
</evidence>
<dbReference type="Proteomes" id="UP000092598">
    <property type="component" value="Chromosome"/>
</dbReference>
<keyword evidence="2" id="KW-1185">Reference proteome</keyword>
<protein>
    <submittedName>
        <fullName evidence="1">Uncharacterized protein</fullName>
    </submittedName>
</protein>
<evidence type="ECO:0000313" key="2">
    <source>
        <dbReference type="Proteomes" id="UP000092598"/>
    </source>
</evidence>
<dbReference type="OrthoDB" id="164904at2"/>
<name>A0A1B1M5Y9_STRLN</name>
<dbReference type="RefSeq" id="WP_067428848.1">
    <property type="nucleotide sequence ID" value="NZ_CP016438.1"/>
</dbReference>
<dbReference type="PATRIC" id="fig|1915.4.peg.1857"/>
<organism evidence="1 2">
    <name type="scientific">Streptomyces lincolnensis</name>
    <dbReference type="NCBI Taxonomy" id="1915"/>
    <lineage>
        <taxon>Bacteria</taxon>
        <taxon>Bacillati</taxon>
        <taxon>Actinomycetota</taxon>
        <taxon>Actinomycetes</taxon>
        <taxon>Kitasatosporales</taxon>
        <taxon>Streptomycetaceae</taxon>
        <taxon>Streptomyces</taxon>
    </lineage>
</organism>
<proteinExistence type="predicted"/>
<dbReference type="STRING" id="1915.SLINC_1643"/>
<dbReference type="KEGG" id="sls:SLINC_1643"/>
<accession>A0A1B1M5Y9</accession>